<accession>A0A401ZJQ6</accession>
<reference evidence="3" key="1">
    <citation type="submission" date="2018-12" db="EMBL/GenBank/DDBJ databases">
        <title>Tengunoibacter tsumagoiensis gen. nov., sp. nov., Dictyobacter kobayashii sp. nov., D. alpinus sp. nov., and D. joshuensis sp. nov. and description of Dictyobacteraceae fam. nov. within the order Ktedonobacterales isolated from Tengu-no-mugimeshi.</title>
        <authorList>
            <person name="Wang C.M."/>
            <person name="Zheng Y."/>
            <person name="Sakai Y."/>
            <person name="Toyoda A."/>
            <person name="Minakuchi Y."/>
            <person name="Abe K."/>
            <person name="Yokota A."/>
            <person name="Yabe S."/>
        </authorList>
    </citation>
    <scope>NUCLEOTIDE SEQUENCE [LARGE SCALE GENOMIC DNA]</scope>
    <source>
        <strain evidence="3">S-27</strain>
    </source>
</reference>
<gene>
    <name evidence="2" type="ORF">KDAU_43870</name>
</gene>
<dbReference type="SUPFAM" id="SSF109854">
    <property type="entry name" value="DinB/YfiT-like putative metalloenzymes"/>
    <property type="match status" value="1"/>
</dbReference>
<comment type="caution">
    <text evidence="2">The sequence shown here is derived from an EMBL/GenBank/DDBJ whole genome shotgun (WGS) entry which is preliminary data.</text>
</comment>
<dbReference type="Pfam" id="PF12867">
    <property type="entry name" value="DinB_2"/>
    <property type="match status" value="1"/>
</dbReference>
<sequence length="157" mass="18248">MAFDDQDEIVELVQHMAAIPERLVRAMNGKTRAQLTRRPAPGEWSAHEIFAHMRAVDDIVTTRIYMLLTRQDAPLVAFDERRWAEAAHYAERDIHQSLTLFTLRRIEIVATLRQLFFEDWQRLGRHETYGTQSLIGIVRDLASHEGEHCSQIEKLLA</sequence>
<dbReference type="InterPro" id="IPR024775">
    <property type="entry name" value="DinB-like"/>
</dbReference>
<dbReference type="EMBL" id="BIFQ01000001">
    <property type="protein sequence ID" value="GCE07058.1"/>
    <property type="molecule type" value="Genomic_DNA"/>
</dbReference>
<dbReference type="AlphaFoldDB" id="A0A401ZJQ6"/>
<evidence type="ECO:0000313" key="2">
    <source>
        <dbReference type="EMBL" id="GCE07058.1"/>
    </source>
</evidence>
<dbReference type="InterPro" id="IPR034660">
    <property type="entry name" value="DinB/YfiT-like"/>
</dbReference>
<feature type="domain" description="DinB-like" evidence="1">
    <location>
        <begin position="20"/>
        <end position="152"/>
    </location>
</feature>
<proteinExistence type="predicted"/>
<dbReference type="Gene3D" id="1.20.120.450">
    <property type="entry name" value="dinb family like domain"/>
    <property type="match status" value="1"/>
</dbReference>
<organism evidence="2 3">
    <name type="scientific">Dictyobacter aurantiacus</name>
    <dbReference type="NCBI Taxonomy" id="1936993"/>
    <lineage>
        <taxon>Bacteria</taxon>
        <taxon>Bacillati</taxon>
        <taxon>Chloroflexota</taxon>
        <taxon>Ktedonobacteria</taxon>
        <taxon>Ktedonobacterales</taxon>
        <taxon>Dictyobacteraceae</taxon>
        <taxon>Dictyobacter</taxon>
    </lineage>
</organism>
<keyword evidence="3" id="KW-1185">Reference proteome</keyword>
<evidence type="ECO:0000313" key="3">
    <source>
        <dbReference type="Proteomes" id="UP000287224"/>
    </source>
</evidence>
<name>A0A401ZJQ6_9CHLR</name>
<dbReference type="Proteomes" id="UP000287224">
    <property type="component" value="Unassembled WGS sequence"/>
</dbReference>
<protein>
    <recommendedName>
        <fullName evidence="1">DinB-like domain-containing protein</fullName>
    </recommendedName>
</protein>
<evidence type="ECO:0000259" key="1">
    <source>
        <dbReference type="Pfam" id="PF12867"/>
    </source>
</evidence>